<evidence type="ECO:0000256" key="4">
    <source>
        <dbReference type="ARBA" id="ARBA00022598"/>
    </source>
</evidence>
<dbReference type="PANTHER" id="PTHR11956">
    <property type="entry name" value="ARGINYL-TRNA SYNTHETASE"/>
    <property type="match status" value="1"/>
</dbReference>
<dbReference type="FunFam" id="1.10.730.10:FF:000008">
    <property type="entry name" value="Arginine--tRNA ligase"/>
    <property type="match status" value="1"/>
</dbReference>
<dbReference type="OrthoDB" id="9803211at2"/>
<dbReference type="PROSITE" id="PS00178">
    <property type="entry name" value="AA_TRNA_LIGASE_I"/>
    <property type="match status" value="1"/>
</dbReference>
<keyword evidence="5 10" id="KW-0547">Nucleotide-binding</keyword>
<comment type="similarity">
    <text evidence="2 10 11">Belongs to the class-I aminoacyl-tRNA synthetase family.</text>
</comment>
<evidence type="ECO:0000256" key="2">
    <source>
        <dbReference type="ARBA" id="ARBA00005594"/>
    </source>
</evidence>
<dbReference type="Gene3D" id="3.40.50.620">
    <property type="entry name" value="HUPs"/>
    <property type="match status" value="1"/>
</dbReference>
<dbReference type="NCBIfam" id="TIGR00456">
    <property type="entry name" value="argS"/>
    <property type="match status" value="1"/>
</dbReference>
<accession>A0A0M6ZRK9</accession>
<keyword evidence="7 10" id="KW-0648">Protein biosynthesis</keyword>
<dbReference type="EC" id="6.1.1.19" evidence="10"/>
<dbReference type="STRING" id="388408.LAX5112_00165"/>
<dbReference type="Pfam" id="PF00750">
    <property type="entry name" value="tRNA-synt_1d"/>
    <property type="match status" value="1"/>
</dbReference>
<gene>
    <name evidence="10 14" type="primary">argS</name>
    <name evidence="14" type="ORF">LAX5112_00165</name>
</gene>
<dbReference type="Gene3D" id="3.30.1360.70">
    <property type="entry name" value="Arginyl tRNA synthetase N-terminal domain"/>
    <property type="match status" value="1"/>
</dbReference>
<dbReference type="PANTHER" id="PTHR11956:SF5">
    <property type="entry name" value="ARGININE--TRNA LIGASE, CYTOPLASMIC"/>
    <property type="match status" value="1"/>
</dbReference>
<comment type="subunit">
    <text evidence="10">Monomer.</text>
</comment>
<evidence type="ECO:0000256" key="3">
    <source>
        <dbReference type="ARBA" id="ARBA00022490"/>
    </source>
</evidence>
<dbReference type="SUPFAM" id="SSF55190">
    <property type="entry name" value="Arginyl-tRNA synthetase (ArgRS), N-terminal 'additional' domain"/>
    <property type="match status" value="1"/>
</dbReference>
<dbReference type="CDD" id="cd00671">
    <property type="entry name" value="ArgRS_core"/>
    <property type="match status" value="1"/>
</dbReference>
<feature type="short sequence motif" description="'HIGH' region" evidence="10">
    <location>
        <begin position="131"/>
        <end position="141"/>
    </location>
</feature>
<keyword evidence="15" id="KW-1185">Reference proteome</keyword>
<evidence type="ECO:0000313" key="15">
    <source>
        <dbReference type="Proteomes" id="UP000053235"/>
    </source>
</evidence>
<dbReference type="Gene3D" id="1.10.730.10">
    <property type="entry name" value="Isoleucyl-tRNA Synthetase, Domain 1"/>
    <property type="match status" value="1"/>
</dbReference>
<dbReference type="SMART" id="SM01016">
    <property type="entry name" value="Arg_tRNA_synt_N"/>
    <property type="match status" value="1"/>
</dbReference>
<dbReference type="InterPro" id="IPR035684">
    <property type="entry name" value="ArgRS_core"/>
</dbReference>
<dbReference type="Proteomes" id="UP000053235">
    <property type="component" value="Unassembled WGS sequence"/>
</dbReference>
<keyword evidence="3 10" id="KW-0963">Cytoplasm</keyword>
<feature type="domain" description="DALR anticodon binding" evidence="12">
    <location>
        <begin position="457"/>
        <end position="588"/>
    </location>
</feature>
<dbReference type="InterPro" id="IPR009080">
    <property type="entry name" value="tRNAsynth_Ia_anticodon-bd"/>
</dbReference>
<evidence type="ECO:0000259" key="13">
    <source>
        <dbReference type="SMART" id="SM01016"/>
    </source>
</evidence>
<dbReference type="AlphaFoldDB" id="A0A0M6ZRK9"/>
<dbReference type="RefSeq" id="WP_055670180.1">
    <property type="nucleotide sequence ID" value="NZ_CXWD01000001.1"/>
</dbReference>
<dbReference type="InterPro" id="IPR014729">
    <property type="entry name" value="Rossmann-like_a/b/a_fold"/>
</dbReference>
<keyword evidence="6 10" id="KW-0067">ATP-binding</keyword>
<dbReference type="InterPro" id="IPR008909">
    <property type="entry name" value="DALR_anticod-bd"/>
</dbReference>
<feature type="domain" description="Arginyl tRNA synthetase N-terminal" evidence="13">
    <location>
        <begin position="5"/>
        <end position="94"/>
    </location>
</feature>
<evidence type="ECO:0000256" key="7">
    <source>
        <dbReference type="ARBA" id="ARBA00022917"/>
    </source>
</evidence>
<evidence type="ECO:0000256" key="11">
    <source>
        <dbReference type="RuleBase" id="RU363038"/>
    </source>
</evidence>
<keyword evidence="4 10" id="KW-0436">Ligase</keyword>
<protein>
    <recommendedName>
        <fullName evidence="10">Arginine--tRNA ligase</fullName>
        <ecNumber evidence="10">6.1.1.19</ecNumber>
    </recommendedName>
    <alternativeName>
        <fullName evidence="10">Arginyl-tRNA synthetase</fullName>
        <shortName evidence="10">ArgRS</shortName>
    </alternativeName>
</protein>
<dbReference type="PRINTS" id="PR01038">
    <property type="entry name" value="TRNASYNTHARG"/>
</dbReference>
<sequence length="589" mass="64730">MNIFAEFTQRVKKCLEALELEGPDGNAPDLSRVVVEAPRDPAHGDFATNAAMVLAKPLGMKPRDLAERLVVELSKDPEITETTVAGPGFINLRVAQSVWQKILGRILAEGLGYGGTKTADPSKVNVEYVSANPTGPMHVGHIRGAVVGDALANLLEFAGNEVVKEYYINDAGSQIDTLARSAFLRYREALGEDIGEIPAGLYPGDYLVPVGVALKDEFGSDLRDQDEADWLPKVKERAISAMLELIRSDLAALGVEHEVFFSERSLHERSDSNGSKIDHMLDGLRAKGLVYEGTLPPPKGQVPEDWEDREQTLFRASDYGDDTDRALKKSDGSYTYFAADVAYFEDKFKRGFKEAIYVLGADHGGYAKRLQAVGKAVSGGDTEVIVRFCQLVKLMRDGAPVKMSKRSGDFITLREVVDEVGSDPVRFMMLFRKNDAPLDFDFKKVTEQSKDNPVFYVQYGHARCCSVLRQAAEELSGQDLGDSVLASADYSLLDDTGELELIGKMAEWPKVVEAAADTHEPHRIAFYLHELASSLHGHWNRGKELPHLRFIDSSNTKLTVARVALVRAVSLVLSSGLAILGVQAPEEMR</sequence>
<dbReference type="InterPro" id="IPR001278">
    <property type="entry name" value="Arg-tRNA-ligase"/>
</dbReference>
<comment type="catalytic activity">
    <reaction evidence="9 10">
        <text>tRNA(Arg) + L-arginine + ATP = L-arginyl-tRNA(Arg) + AMP + diphosphate</text>
        <dbReference type="Rhea" id="RHEA:20301"/>
        <dbReference type="Rhea" id="RHEA-COMP:9658"/>
        <dbReference type="Rhea" id="RHEA-COMP:9673"/>
        <dbReference type="ChEBI" id="CHEBI:30616"/>
        <dbReference type="ChEBI" id="CHEBI:32682"/>
        <dbReference type="ChEBI" id="CHEBI:33019"/>
        <dbReference type="ChEBI" id="CHEBI:78442"/>
        <dbReference type="ChEBI" id="CHEBI:78513"/>
        <dbReference type="ChEBI" id="CHEBI:456215"/>
        <dbReference type="EC" id="6.1.1.19"/>
    </reaction>
</comment>
<dbReference type="HAMAP" id="MF_00123">
    <property type="entry name" value="Arg_tRNA_synth"/>
    <property type="match status" value="1"/>
</dbReference>
<dbReference type="InterPro" id="IPR036695">
    <property type="entry name" value="Arg-tRNA-synth_N_sf"/>
</dbReference>
<dbReference type="SMART" id="SM00836">
    <property type="entry name" value="DALR_1"/>
    <property type="match status" value="1"/>
</dbReference>
<evidence type="ECO:0000256" key="5">
    <source>
        <dbReference type="ARBA" id="ARBA00022741"/>
    </source>
</evidence>
<evidence type="ECO:0000313" key="14">
    <source>
        <dbReference type="EMBL" id="CTQ64063.1"/>
    </source>
</evidence>
<dbReference type="GO" id="GO:0005524">
    <property type="term" value="F:ATP binding"/>
    <property type="evidence" value="ECO:0007669"/>
    <property type="project" value="UniProtKB-UniRule"/>
</dbReference>
<comment type="subcellular location">
    <subcellularLocation>
        <location evidence="1 10">Cytoplasm</location>
    </subcellularLocation>
</comment>
<dbReference type="SUPFAM" id="SSF47323">
    <property type="entry name" value="Anticodon-binding domain of a subclass of class I aminoacyl-tRNA synthetases"/>
    <property type="match status" value="1"/>
</dbReference>
<dbReference type="SUPFAM" id="SSF52374">
    <property type="entry name" value="Nucleotidylyl transferase"/>
    <property type="match status" value="1"/>
</dbReference>
<dbReference type="EMBL" id="CXWD01000001">
    <property type="protein sequence ID" value="CTQ64063.1"/>
    <property type="molecule type" value="Genomic_DNA"/>
</dbReference>
<dbReference type="Pfam" id="PF05746">
    <property type="entry name" value="DALR_1"/>
    <property type="match status" value="1"/>
</dbReference>
<dbReference type="Pfam" id="PF03485">
    <property type="entry name" value="Arg_tRNA_synt_N"/>
    <property type="match status" value="1"/>
</dbReference>
<evidence type="ECO:0000256" key="10">
    <source>
        <dbReference type="HAMAP-Rule" id="MF_00123"/>
    </source>
</evidence>
<dbReference type="InterPro" id="IPR005148">
    <property type="entry name" value="Arg-tRNA-synth_N"/>
</dbReference>
<evidence type="ECO:0000256" key="6">
    <source>
        <dbReference type="ARBA" id="ARBA00022840"/>
    </source>
</evidence>
<dbReference type="GO" id="GO:0005737">
    <property type="term" value="C:cytoplasm"/>
    <property type="evidence" value="ECO:0007669"/>
    <property type="project" value="UniProtKB-SubCell"/>
</dbReference>
<evidence type="ECO:0000256" key="9">
    <source>
        <dbReference type="ARBA" id="ARBA00049339"/>
    </source>
</evidence>
<dbReference type="GO" id="GO:0004814">
    <property type="term" value="F:arginine-tRNA ligase activity"/>
    <property type="evidence" value="ECO:0007669"/>
    <property type="project" value="UniProtKB-UniRule"/>
</dbReference>
<evidence type="ECO:0000259" key="12">
    <source>
        <dbReference type="SMART" id="SM00836"/>
    </source>
</evidence>
<keyword evidence="8 10" id="KW-0030">Aminoacyl-tRNA synthetase</keyword>
<reference evidence="15" key="1">
    <citation type="submission" date="2015-07" db="EMBL/GenBank/DDBJ databases">
        <authorList>
            <person name="Rodrigo-Torres Lidia"/>
            <person name="Arahal R.David."/>
        </authorList>
    </citation>
    <scope>NUCLEOTIDE SEQUENCE [LARGE SCALE GENOMIC DNA]</scope>
    <source>
        <strain evidence="15">CECT 5112</strain>
    </source>
</reference>
<dbReference type="GO" id="GO:0006420">
    <property type="term" value="P:arginyl-tRNA aminoacylation"/>
    <property type="evidence" value="ECO:0007669"/>
    <property type="project" value="UniProtKB-UniRule"/>
</dbReference>
<proteinExistence type="inferred from homology"/>
<evidence type="ECO:0000256" key="1">
    <source>
        <dbReference type="ARBA" id="ARBA00004496"/>
    </source>
</evidence>
<dbReference type="InterPro" id="IPR001412">
    <property type="entry name" value="aa-tRNA-synth_I_CS"/>
</dbReference>
<name>A0A0M6ZRK9_9HYPH</name>
<evidence type="ECO:0000256" key="8">
    <source>
        <dbReference type="ARBA" id="ARBA00023146"/>
    </source>
</evidence>
<organism evidence="14 15">
    <name type="scientific">Roseibium alexandrii</name>
    <dbReference type="NCBI Taxonomy" id="388408"/>
    <lineage>
        <taxon>Bacteria</taxon>
        <taxon>Pseudomonadati</taxon>
        <taxon>Pseudomonadota</taxon>
        <taxon>Alphaproteobacteria</taxon>
        <taxon>Hyphomicrobiales</taxon>
        <taxon>Stappiaceae</taxon>
        <taxon>Roseibium</taxon>
    </lineage>
</organism>